<sequence>MHSFQVVHTPLSWQGGRPLCSLCHLLKAKSTNLPLSGVYHVFSLTGFITQYNKAMLLTRRNMKFLHAKAPHPTPSLVMIYTIKCYEFYRCI</sequence>
<dbReference type="AlphaFoldDB" id="A0A5B7HRC4"/>
<dbReference type="EMBL" id="VSRR010040097">
    <property type="protein sequence ID" value="MPC74970.1"/>
    <property type="molecule type" value="Genomic_DNA"/>
</dbReference>
<dbReference type="Proteomes" id="UP000324222">
    <property type="component" value="Unassembled WGS sequence"/>
</dbReference>
<evidence type="ECO:0000313" key="2">
    <source>
        <dbReference type="Proteomes" id="UP000324222"/>
    </source>
</evidence>
<protein>
    <submittedName>
        <fullName evidence="1">Uncharacterized protein</fullName>
    </submittedName>
</protein>
<proteinExistence type="predicted"/>
<accession>A0A5B7HRC4</accession>
<evidence type="ECO:0000313" key="1">
    <source>
        <dbReference type="EMBL" id="MPC74970.1"/>
    </source>
</evidence>
<comment type="caution">
    <text evidence="1">The sequence shown here is derived from an EMBL/GenBank/DDBJ whole genome shotgun (WGS) entry which is preliminary data.</text>
</comment>
<organism evidence="1 2">
    <name type="scientific">Portunus trituberculatus</name>
    <name type="common">Swimming crab</name>
    <name type="synonym">Neptunus trituberculatus</name>
    <dbReference type="NCBI Taxonomy" id="210409"/>
    <lineage>
        <taxon>Eukaryota</taxon>
        <taxon>Metazoa</taxon>
        <taxon>Ecdysozoa</taxon>
        <taxon>Arthropoda</taxon>
        <taxon>Crustacea</taxon>
        <taxon>Multicrustacea</taxon>
        <taxon>Malacostraca</taxon>
        <taxon>Eumalacostraca</taxon>
        <taxon>Eucarida</taxon>
        <taxon>Decapoda</taxon>
        <taxon>Pleocyemata</taxon>
        <taxon>Brachyura</taxon>
        <taxon>Eubrachyura</taxon>
        <taxon>Portunoidea</taxon>
        <taxon>Portunidae</taxon>
        <taxon>Portuninae</taxon>
        <taxon>Portunus</taxon>
    </lineage>
</organism>
<name>A0A5B7HRC4_PORTR</name>
<reference evidence="1 2" key="1">
    <citation type="submission" date="2019-05" db="EMBL/GenBank/DDBJ databases">
        <title>Another draft genome of Portunus trituberculatus and its Hox gene families provides insights of decapod evolution.</title>
        <authorList>
            <person name="Jeong J.-H."/>
            <person name="Song I."/>
            <person name="Kim S."/>
            <person name="Choi T."/>
            <person name="Kim D."/>
            <person name="Ryu S."/>
            <person name="Kim W."/>
        </authorList>
    </citation>
    <scope>NUCLEOTIDE SEQUENCE [LARGE SCALE GENOMIC DNA]</scope>
    <source>
        <tissue evidence="1">Muscle</tissue>
    </source>
</reference>
<gene>
    <name evidence="1" type="ORF">E2C01_069353</name>
</gene>
<keyword evidence="2" id="KW-1185">Reference proteome</keyword>